<evidence type="ECO:0000313" key="3">
    <source>
        <dbReference type="Proteomes" id="UP000655868"/>
    </source>
</evidence>
<feature type="region of interest" description="Disordered" evidence="1">
    <location>
        <begin position="141"/>
        <end position="173"/>
    </location>
</feature>
<reference evidence="2" key="1">
    <citation type="submission" date="2020-12" db="EMBL/GenBank/DDBJ databases">
        <title>Antrihabitans popcorni sp. nov. and Antrihabitans auranticaus sp. nov., isolated from a larva cave.</title>
        <authorList>
            <person name="Lee S.D."/>
            <person name="Kim I.S."/>
        </authorList>
    </citation>
    <scope>NUCLEOTIDE SEQUENCE</scope>
    <source>
        <strain evidence="2">YC3-6</strain>
    </source>
</reference>
<dbReference type="PANTHER" id="PTHR39338">
    <property type="entry name" value="BLL5662 PROTEIN-RELATED"/>
    <property type="match status" value="1"/>
</dbReference>
<protein>
    <submittedName>
        <fullName evidence="2">VWA domain-containing protein</fullName>
    </submittedName>
</protein>
<dbReference type="RefSeq" id="WP_199703721.1">
    <property type="nucleotide sequence ID" value="NZ_JAEMNV010000003.1"/>
</dbReference>
<dbReference type="Pfam" id="PF05762">
    <property type="entry name" value="VWA_CoxE"/>
    <property type="match status" value="1"/>
</dbReference>
<dbReference type="PANTHER" id="PTHR39338:SF5">
    <property type="entry name" value="BLR6139 PROTEIN"/>
    <property type="match status" value="1"/>
</dbReference>
<dbReference type="NCBIfam" id="NF047783">
    <property type="entry name" value="VWA_dom_MadC"/>
    <property type="match status" value="1"/>
</dbReference>
<dbReference type="Proteomes" id="UP000655868">
    <property type="component" value="Unassembled WGS sequence"/>
</dbReference>
<dbReference type="InterPro" id="IPR008912">
    <property type="entry name" value="Uncharacterised_CoxE"/>
</dbReference>
<proteinExistence type="predicted"/>
<dbReference type="EMBL" id="JAEMNV010000003">
    <property type="protein sequence ID" value="MBJ8338997.1"/>
    <property type="molecule type" value="Genomic_DNA"/>
</dbReference>
<evidence type="ECO:0000256" key="1">
    <source>
        <dbReference type="SAM" id="MobiDB-lite"/>
    </source>
</evidence>
<accession>A0A934NPL3</accession>
<gene>
    <name evidence="2" type="ORF">JGU71_08885</name>
</gene>
<sequence length="509" mass="54646">MTTTTARRGPGSPSGILDFVAAGFGALLRSAGVAASPAEVIEVRRVLALLGAQDHSILRPALRATCAKYGHEQAGFDRAFEMMFGDRARSAAITKPATIGSTAHGAQGLPEHLEVAEDQEIGKYAEYNERAAEVGEYFDTPEAEKGFNPHKDDDDISVSGADSDLSVSTENDSGRRGVRYTLEVDRAGSTTVGDLSDSAAPIVAGTLSWDDPDSILAWLDAYDPRATYGDAADDGPLSAEQLARLTDAVEAFVAALAANSPAPQAVATTPPSESDVRADVDLACHEILRRMRGARRPRPRERGAGALDMRRTTRASLRTDGVPFRLVMRTPVPDRVRLLILADVSLSVRPITAFTLRLAQAMHRRADRCRVLAFVDRPTEVTDVLLRGGGDDVLAAVLASDRLDLQASSDYGLMLDEMLTTNADALDSRTAVLIVGDARSGGLPPNVEQLKALRRKVHRLAWITPEPRRYWNQATCAMTQYAEVCDRVIIATDAEQLAAQAGVLAHALS</sequence>
<organism evidence="2 3">
    <name type="scientific">Antrihabitans stalagmiti</name>
    <dbReference type="NCBI Taxonomy" id="2799499"/>
    <lineage>
        <taxon>Bacteria</taxon>
        <taxon>Bacillati</taxon>
        <taxon>Actinomycetota</taxon>
        <taxon>Actinomycetes</taxon>
        <taxon>Mycobacteriales</taxon>
        <taxon>Nocardiaceae</taxon>
        <taxon>Antrihabitans</taxon>
    </lineage>
</organism>
<evidence type="ECO:0000313" key="2">
    <source>
        <dbReference type="EMBL" id="MBJ8338997.1"/>
    </source>
</evidence>
<feature type="compositionally biased region" description="Basic and acidic residues" evidence="1">
    <location>
        <begin position="142"/>
        <end position="153"/>
    </location>
</feature>
<dbReference type="AlphaFoldDB" id="A0A934NPL3"/>
<comment type="caution">
    <text evidence="2">The sequence shown here is derived from an EMBL/GenBank/DDBJ whole genome shotgun (WGS) entry which is preliminary data.</text>
</comment>
<keyword evidence="3" id="KW-1185">Reference proteome</keyword>
<name>A0A934NPL3_9NOCA</name>